<protein>
    <submittedName>
        <fullName evidence="2">Uncharacterized protein</fullName>
    </submittedName>
</protein>
<accession>A0A8H7AZN5</accession>
<dbReference type="GeneID" id="62206301"/>
<dbReference type="EMBL" id="JAAABM010000011">
    <property type="protein sequence ID" value="KAF7674310.1"/>
    <property type="molecule type" value="Genomic_DNA"/>
</dbReference>
<name>A0A8H7AZN5_9PLEO</name>
<evidence type="ECO:0000256" key="1">
    <source>
        <dbReference type="SAM" id="Phobius"/>
    </source>
</evidence>
<reference evidence="2" key="2">
    <citation type="submission" date="2020-08" db="EMBL/GenBank/DDBJ databases">
        <title>Draft Genome Sequence of Cumin Blight Pathogen Alternaria burnsii.</title>
        <authorList>
            <person name="Feng Z."/>
        </authorList>
    </citation>
    <scope>NUCLEOTIDE SEQUENCE</scope>
    <source>
        <strain evidence="2">CBS107.38</strain>
    </source>
</reference>
<evidence type="ECO:0000313" key="3">
    <source>
        <dbReference type="Proteomes" id="UP000596902"/>
    </source>
</evidence>
<dbReference type="AlphaFoldDB" id="A0A8H7AZN5"/>
<keyword evidence="1" id="KW-0472">Membrane</keyword>
<keyword evidence="1" id="KW-0812">Transmembrane</keyword>
<organism evidence="2 3">
    <name type="scientific">Alternaria burnsii</name>
    <dbReference type="NCBI Taxonomy" id="1187904"/>
    <lineage>
        <taxon>Eukaryota</taxon>
        <taxon>Fungi</taxon>
        <taxon>Dikarya</taxon>
        <taxon>Ascomycota</taxon>
        <taxon>Pezizomycotina</taxon>
        <taxon>Dothideomycetes</taxon>
        <taxon>Pleosporomycetidae</taxon>
        <taxon>Pleosporales</taxon>
        <taxon>Pleosporineae</taxon>
        <taxon>Pleosporaceae</taxon>
        <taxon>Alternaria</taxon>
        <taxon>Alternaria sect. Alternaria</taxon>
    </lineage>
</organism>
<gene>
    <name evidence="2" type="ORF">GT037_008076</name>
</gene>
<proteinExistence type="predicted"/>
<dbReference type="RefSeq" id="XP_038784624.1">
    <property type="nucleotide sequence ID" value="XM_038933123.1"/>
</dbReference>
<dbReference type="Proteomes" id="UP000596902">
    <property type="component" value="Unassembled WGS sequence"/>
</dbReference>
<keyword evidence="3" id="KW-1185">Reference proteome</keyword>
<reference evidence="2" key="1">
    <citation type="submission" date="2020-01" db="EMBL/GenBank/DDBJ databases">
        <authorList>
            <person name="Feng Z.H.Z."/>
        </authorList>
    </citation>
    <scope>NUCLEOTIDE SEQUENCE</scope>
    <source>
        <strain evidence="2">CBS107.38</strain>
    </source>
</reference>
<keyword evidence="1" id="KW-1133">Transmembrane helix</keyword>
<feature type="transmembrane region" description="Helical" evidence="1">
    <location>
        <begin position="169"/>
        <end position="190"/>
    </location>
</feature>
<comment type="caution">
    <text evidence="2">The sequence shown here is derived from an EMBL/GenBank/DDBJ whole genome shotgun (WGS) entry which is preliminary data.</text>
</comment>
<dbReference type="CDD" id="cd12087">
    <property type="entry name" value="TM_EGFR-like"/>
    <property type="match status" value="1"/>
</dbReference>
<sequence length="325" mass="36265">MHRFTRVSKNHDTSLFDYDLLPACARSCRILDISEGNCVPPVAPISDLSTYRNCVCQSDYLRSLHTSGVVCQHVCNEEDDEIIHGYYVNMCTYSKPAKTNMFISTLTMSSAAVRTTVVPSLVYHPTVPTPACTEISQGIQKSDYQWCVWVLYSPNHRLMVPRSDQNSKYLATAAGVILAILVALLGIVYYRRRNNHNSKLASQQVHGRSIAVQSPTCQAAQSLRLDTEQDWHLKTSANADTLFLAIKSPSVPPPFAPPTPSHKLGHTIRVYAKRDNKGDDLGRSDIEGPTTLVRSLSRTERLIKERIRMTGRPDIPISATPKITR</sequence>
<evidence type="ECO:0000313" key="2">
    <source>
        <dbReference type="EMBL" id="KAF7674310.1"/>
    </source>
</evidence>